<dbReference type="InterPro" id="IPR002889">
    <property type="entry name" value="WSC_carb-bd"/>
</dbReference>
<dbReference type="Pfam" id="PF01822">
    <property type="entry name" value="WSC"/>
    <property type="match status" value="1"/>
</dbReference>
<sequence>MHSLNVGVSTLGLLAALVAPILAQESSYFVMYSTDPVVVERVDPLLSPGTVSSHEHSVIGANGFAATMDFAQTQTATCATVPVKADKSNYWFPSLYYQSPHNGSFLRAKDNSNTRIYYKFGTGGNGPDLERSEFPKEFRMITGNALLRHDDGSMGSPGNQLNWMCHDGGNNPRATGFPTGFTNCDAQGFAATIRFPSCWNGKDFNPASPQAHMAFPINQDGMKGCEAPFNVKRFPEIMIEYWLDITQFTGDYGSNDKPWVLAPGDNTGYSFHADFINGWEPGVLAAAMKTCRVGNTAEPLDTSSCFGANSLYTDAEKRACSGSVKNVVAEDTGTTSYIKALPGCNPIQSGPADATPQKNCPNVVTSLGDGGSGKAVSSPVGTTTLATSTSSKTTSQLSTSTSATTTKSSAVVSPSETSTSGGSTSGGPASVTAADGSTWAAAGCYVDTVNPRTLPTNGWWGNPITNTECAKGCSKLGFSISGAENGGQCFCGNSLGSSAKVDSSECKSPCAGDSSQKCGGPARLSVYKKSSSTKKARAHRHLERHRQAAVS</sequence>
<dbReference type="PANTHER" id="PTHR43662">
    <property type="match status" value="1"/>
</dbReference>
<reference evidence="4" key="1">
    <citation type="submission" date="2021-03" db="EMBL/GenBank/DDBJ databases">
        <authorList>
            <person name="Tagirdzhanova G."/>
        </authorList>
    </citation>
    <scope>NUCLEOTIDE SEQUENCE</scope>
</reference>
<name>A0A8H3EHP9_9LECA</name>
<dbReference type="InterPro" id="IPR018535">
    <property type="entry name" value="DUF1996"/>
</dbReference>
<feature type="compositionally biased region" description="Polar residues" evidence="1">
    <location>
        <begin position="356"/>
        <end position="365"/>
    </location>
</feature>
<feature type="compositionally biased region" description="Low complexity" evidence="1">
    <location>
        <begin position="378"/>
        <end position="431"/>
    </location>
</feature>
<keyword evidence="5" id="KW-1185">Reference proteome</keyword>
<feature type="domain" description="WSC" evidence="3">
    <location>
        <begin position="438"/>
        <end position="530"/>
    </location>
</feature>
<evidence type="ECO:0000256" key="2">
    <source>
        <dbReference type="SAM" id="SignalP"/>
    </source>
</evidence>
<feature type="signal peptide" evidence="2">
    <location>
        <begin position="1"/>
        <end position="23"/>
    </location>
</feature>
<dbReference type="Pfam" id="PF09362">
    <property type="entry name" value="DUF1996"/>
    <property type="match status" value="1"/>
</dbReference>
<evidence type="ECO:0000259" key="3">
    <source>
        <dbReference type="PROSITE" id="PS51212"/>
    </source>
</evidence>
<comment type="caution">
    <text evidence="4">The sequence shown here is derived from an EMBL/GenBank/DDBJ whole genome shotgun (WGS) entry which is preliminary data.</text>
</comment>
<keyword evidence="2" id="KW-0732">Signal</keyword>
<dbReference type="Proteomes" id="UP000664521">
    <property type="component" value="Unassembled WGS sequence"/>
</dbReference>
<feature type="region of interest" description="Disordered" evidence="1">
    <location>
        <begin position="349"/>
        <end position="431"/>
    </location>
</feature>
<protein>
    <recommendedName>
        <fullName evidence="3">WSC domain-containing protein</fullName>
    </recommendedName>
</protein>
<dbReference type="PANTHER" id="PTHR43662:SF3">
    <property type="entry name" value="DOMAIN PROTEIN, PUTATIVE (AFU_ORTHOLOGUE AFUA_6G11970)-RELATED"/>
    <property type="match status" value="1"/>
</dbReference>
<accession>A0A8H3EHP9</accession>
<proteinExistence type="predicted"/>
<feature type="region of interest" description="Disordered" evidence="1">
    <location>
        <begin position="527"/>
        <end position="551"/>
    </location>
</feature>
<feature type="chain" id="PRO_5034566822" description="WSC domain-containing protein" evidence="2">
    <location>
        <begin position="24"/>
        <end position="551"/>
    </location>
</feature>
<gene>
    <name evidence="4" type="ORF">HETSPECPRED_000153</name>
</gene>
<dbReference type="OrthoDB" id="74764at2759"/>
<evidence type="ECO:0000256" key="1">
    <source>
        <dbReference type="SAM" id="MobiDB-lite"/>
    </source>
</evidence>
<dbReference type="AlphaFoldDB" id="A0A8H3EHP9"/>
<dbReference type="SMART" id="SM00321">
    <property type="entry name" value="WSC"/>
    <property type="match status" value="1"/>
</dbReference>
<organism evidence="4 5">
    <name type="scientific">Heterodermia speciosa</name>
    <dbReference type="NCBI Taxonomy" id="116794"/>
    <lineage>
        <taxon>Eukaryota</taxon>
        <taxon>Fungi</taxon>
        <taxon>Dikarya</taxon>
        <taxon>Ascomycota</taxon>
        <taxon>Pezizomycotina</taxon>
        <taxon>Lecanoromycetes</taxon>
        <taxon>OSLEUM clade</taxon>
        <taxon>Lecanoromycetidae</taxon>
        <taxon>Caliciales</taxon>
        <taxon>Physciaceae</taxon>
        <taxon>Heterodermia</taxon>
    </lineage>
</organism>
<dbReference type="EMBL" id="CAJPDS010000001">
    <property type="protein sequence ID" value="CAF9903201.1"/>
    <property type="molecule type" value="Genomic_DNA"/>
</dbReference>
<evidence type="ECO:0000313" key="5">
    <source>
        <dbReference type="Proteomes" id="UP000664521"/>
    </source>
</evidence>
<evidence type="ECO:0000313" key="4">
    <source>
        <dbReference type="EMBL" id="CAF9903201.1"/>
    </source>
</evidence>
<dbReference type="PROSITE" id="PS51212">
    <property type="entry name" value="WSC"/>
    <property type="match status" value="1"/>
</dbReference>
<feature type="compositionally biased region" description="Basic residues" evidence="1">
    <location>
        <begin position="531"/>
        <end position="544"/>
    </location>
</feature>